<sequence length="537" mass="59824">MTVNYSFDLEDDDFLDDTFRSIPEKDLLSHSISSPASENQENNKELNDFQDLGPSNVVGNSSINTVDTDKNRKSSLSFLFKSKGSVSAKQKDIDFSEICSLNKSINTNETIKIDSRFLPGITPKAKKRKLPGPAGFFSENQDDQHADSEHLITKGTTADIEIQNITNSQFSSEDLLLSSWQNLQAEVSSCHNLLSTAKYYSIRRVLHETSKKKLPKHLVVPVLCVLIKKFNAEESSLVFMDDTGEISGKMDKEVLDMYENAIQERTALILKKVTCICNILILKKQNVVSIYREDGSVQHIQDLNSILDKEEPLKPMNCHCPGTPNEQTIKKPSFSKFCNSTPVSTKKTLNVSHKTSKKVVSTSCSSAKSLEENSCNIKNTNASHCPQMSVGKEKVLNILEAMLDVSKSDCSSGNSMSTSTPKQTNRETMKSETNVTLNYSLSCPNEIMKSNSTSKTLNTEKESHSKSRQKAGTVNNPSFGEPTWEEDLFCEDADDFDDILCSLDEKSFLQEILDHGGPPQFHCFFSCDAESLFLLCL</sequence>
<feature type="region of interest" description="Disordered" evidence="1">
    <location>
        <begin position="446"/>
        <end position="478"/>
    </location>
</feature>
<evidence type="ECO:0000259" key="2">
    <source>
        <dbReference type="Pfam" id="PF15072"/>
    </source>
</evidence>
<feature type="region of interest" description="Disordered" evidence="1">
    <location>
        <begin position="32"/>
        <end position="54"/>
    </location>
</feature>
<feature type="region of interest" description="Disordered" evidence="1">
    <location>
        <begin position="409"/>
        <end position="431"/>
    </location>
</feature>
<dbReference type="InterPro" id="IPR058570">
    <property type="entry name" value="HROB_OB"/>
</dbReference>
<dbReference type="Proteomes" id="UP001497382">
    <property type="component" value="Unassembled WGS sequence"/>
</dbReference>
<feature type="compositionally biased region" description="Polar residues" evidence="1">
    <location>
        <begin position="446"/>
        <end position="457"/>
    </location>
</feature>
<name>A0AAV2A3E8_9ARAC</name>
<accession>A0AAV2A3E8</accession>
<feature type="domain" description="Homologous recombination OB-fold protein OB-fold" evidence="2">
    <location>
        <begin position="220"/>
        <end position="293"/>
    </location>
</feature>
<keyword evidence="4" id="KW-1185">Reference proteome</keyword>
<protein>
    <recommendedName>
        <fullName evidence="2">Homologous recombination OB-fold protein OB-fold domain-containing protein</fullName>
    </recommendedName>
</protein>
<evidence type="ECO:0000313" key="4">
    <source>
        <dbReference type="Proteomes" id="UP001497382"/>
    </source>
</evidence>
<evidence type="ECO:0000313" key="3">
    <source>
        <dbReference type="EMBL" id="CAL1278542.1"/>
    </source>
</evidence>
<organism evidence="3 4">
    <name type="scientific">Larinioides sclopetarius</name>
    <dbReference type="NCBI Taxonomy" id="280406"/>
    <lineage>
        <taxon>Eukaryota</taxon>
        <taxon>Metazoa</taxon>
        <taxon>Ecdysozoa</taxon>
        <taxon>Arthropoda</taxon>
        <taxon>Chelicerata</taxon>
        <taxon>Arachnida</taxon>
        <taxon>Araneae</taxon>
        <taxon>Araneomorphae</taxon>
        <taxon>Entelegynae</taxon>
        <taxon>Araneoidea</taxon>
        <taxon>Araneidae</taxon>
        <taxon>Larinioides</taxon>
    </lineage>
</organism>
<gene>
    <name evidence="3" type="ORF">LARSCL_LOCUS9842</name>
</gene>
<dbReference type="GO" id="GO:0000725">
    <property type="term" value="P:recombinational repair"/>
    <property type="evidence" value="ECO:0007669"/>
    <property type="project" value="InterPro"/>
</dbReference>
<comment type="caution">
    <text evidence="3">The sequence shown here is derived from an EMBL/GenBank/DDBJ whole genome shotgun (WGS) entry which is preliminary data.</text>
</comment>
<feature type="compositionally biased region" description="Polar residues" evidence="1">
    <location>
        <begin position="409"/>
        <end position="423"/>
    </location>
</feature>
<reference evidence="3 4" key="1">
    <citation type="submission" date="2024-04" db="EMBL/GenBank/DDBJ databases">
        <authorList>
            <person name="Rising A."/>
            <person name="Reimegard J."/>
            <person name="Sonavane S."/>
            <person name="Akerstrom W."/>
            <person name="Nylinder S."/>
            <person name="Hedman E."/>
            <person name="Kallberg Y."/>
        </authorList>
    </citation>
    <scope>NUCLEOTIDE SEQUENCE [LARGE SCALE GENOMIC DNA]</scope>
</reference>
<evidence type="ECO:0000256" key="1">
    <source>
        <dbReference type="SAM" id="MobiDB-lite"/>
    </source>
</evidence>
<proteinExistence type="predicted"/>
<dbReference type="AlphaFoldDB" id="A0AAV2A3E8"/>
<dbReference type="EMBL" id="CAXIEN010000113">
    <property type="protein sequence ID" value="CAL1278542.1"/>
    <property type="molecule type" value="Genomic_DNA"/>
</dbReference>
<dbReference type="Pfam" id="PF15072">
    <property type="entry name" value="HROB"/>
    <property type="match status" value="1"/>
</dbReference>